<evidence type="ECO:0000256" key="4">
    <source>
        <dbReference type="PROSITE-ProRule" id="PRU00236"/>
    </source>
</evidence>
<dbReference type="Gene3D" id="3.30.1600.10">
    <property type="entry name" value="SIR2/SIRT2 'Small Domain"/>
    <property type="match status" value="1"/>
</dbReference>
<dbReference type="Gene3D" id="3.40.50.1220">
    <property type="entry name" value="TPP-binding domain"/>
    <property type="match status" value="1"/>
</dbReference>
<dbReference type="PANTHER" id="PTHR11085:SF4">
    <property type="entry name" value="NAD-DEPENDENT PROTEIN DEACYLASE"/>
    <property type="match status" value="1"/>
</dbReference>
<name>A0ABY5K4F8_9CELL</name>
<dbReference type="EC" id="2.3.1.286" evidence="1"/>
<proteinExistence type="predicted"/>
<feature type="active site" description="Proton acceptor" evidence="4">
    <location>
        <position position="126"/>
    </location>
</feature>
<gene>
    <name evidence="7" type="ORF">NP075_16340</name>
</gene>
<evidence type="ECO:0000313" key="8">
    <source>
        <dbReference type="Proteomes" id="UP001317322"/>
    </source>
</evidence>
<feature type="region of interest" description="Disordered" evidence="5">
    <location>
        <begin position="1"/>
        <end position="20"/>
    </location>
</feature>
<evidence type="ECO:0000256" key="5">
    <source>
        <dbReference type="SAM" id="MobiDB-lite"/>
    </source>
</evidence>
<keyword evidence="3" id="KW-0520">NAD</keyword>
<keyword evidence="4" id="KW-0862">Zinc</keyword>
<dbReference type="InterPro" id="IPR029035">
    <property type="entry name" value="DHS-like_NAD/FAD-binding_dom"/>
</dbReference>
<accession>A0ABY5K4F8</accession>
<dbReference type="Pfam" id="PF02146">
    <property type="entry name" value="SIR2"/>
    <property type="match status" value="1"/>
</dbReference>
<keyword evidence="8" id="KW-1185">Reference proteome</keyword>
<evidence type="ECO:0000313" key="7">
    <source>
        <dbReference type="EMBL" id="UUI64668.1"/>
    </source>
</evidence>
<dbReference type="InterPro" id="IPR026591">
    <property type="entry name" value="Sirtuin_cat_small_dom_sf"/>
</dbReference>
<dbReference type="SUPFAM" id="SSF52467">
    <property type="entry name" value="DHS-like NAD/FAD-binding domain"/>
    <property type="match status" value="1"/>
</dbReference>
<dbReference type="Proteomes" id="UP001317322">
    <property type="component" value="Chromosome"/>
</dbReference>
<protein>
    <recommendedName>
        <fullName evidence="1">protein acetyllysine N-acetyltransferase</fullName>
        <ecNumber evidence="1">2.3.1.286</ecNumber>
    </recommendedName>
</protein>
<dbReference type="InterPro" id="IPR003000">
    <property type="entry name" value="Sirtuin"/>
</dbReference>
<sequence length="257" mass="27021">MRDDPDPAGSTVPHDARPPTVTVLTGAGISTASGIPDFRGPQGVWTQDPDAATLLEIDAYVRDPHVRERGWRMWAEHPVWHARPTAAHRALVELERAGALIAVLTQNFDGLHQAAGSAPDVVVELHGTLATTSCLRCGATTPTRDVLARLPVEPDPACTACGGVLKPDVVYFGERLPDDAVERAVAAATDAHTLVAVGTTLTVHPVAGLVPLAVESGARLVVVNAEPTAYDHLADEVVRDPIEEALPALVADVLAAR</sequence>
<evidence type="ECO:0000256" key="3">
    <source>
        <dbReference type="ARBA" id="ARBA00023027"/>
    </source>
</evidence>
<feature type="binding site" evidence="4">
    <location>
        <position position="161"/>
    </location>
    <ligand>
        <name>Zn(2+)</name>
        <dbReference type="ChEBI" id="CHEBI:29105"/>
    </ligand>
</feature>
<dbReference type="PANTHER" id="PTHR11085">
    <property type="entry name" value="NAD-DEPENDENT PROTEIN DEACYLASE SIRTUIN-5, MITOCHONDRIAL-RELATED"/>
    <property type="match status" value="1"/>
</dbReference>
<reference evidence="7 8" key="1">
    <citation type="submission" date="2022-07" db="EMBL/GenBank/DDBJ databases">
        <title>Novel species in genus cellulomonas.</title>
        <authorList>
            <person name="Ye L."/>
        </authorList>
    </citation>
    <scope>NUCLEOTIDE SEQUENCE [LARGE SCALE GENOMIC DNA]</scope>
    <source>
        <strain evidence="8">zg-Y908</strain>
    </source>
</reference>
<evidence type="ECO:0000259" key="6">
    <source>
        <dbReference type="PROSITE" id="PS50305"/>
    </source>
</evidence>
<dbReference type="EMBL" id="CP101989">
    <property type="protein sequence ID" value="UUI64668.1"/>
    <property type="molecule type" value="Genomic_DNA"/>
</dbReference>
<dbReference type="RefSeq" id="WP_227566395.1">
    <property type="nucleotide sequence ID" value="NZ_CP101989.1"/>
</dbReference>
<feature type="binding site" evidence="4">
    <location>
        <position position="137"/>
    </location>
    <ligand>
        <name>Zn(2+)</name>
        <dbReference type="ChEBI" id="CHEBI:29105"/>
    </ligand>
</feature>
<organism evidence="7 8">
    <name type="scientific">Cellulomonas wangsupingiae</name>
    <dbReference type="NCBI Taxonomy" id="2968085"/>
    <lineage>
        <taxon>Bacteria</taxon>
        <taxon>Bacillati</taxon>
        <taxon>Actinomycetota</taxon>
        <taxon>Actinomycetes</taxon>
        <taxon>Micrococcales</taxon>
        <taxon>Cellulomonadaceae</taxon>
        <taxon>Cellulomonas</taxon>
    </lineage>
</organism>
<evidence type="ECO:0000256" key="1">
    <source>
        <dbReference type="ARBA" id="ARBA00012928"/>
    </source>
</evidence>
<feature type="binding site" evidence="4">
    <location>
        <position position="134"/>
    </location>
    <ligand>
        <name>Zn(2+)</name>
        <dbReference type="ChEBI" id="CHEBI:29105"/>
    </ligand>
</feature>
<dbReference type="InterPro" id="IPR026590">
    <property type="entry name" value="Ssirtuin_cat_dom"/>
</dbReference>
<dbReference type="PROSITE" id="PS50305">
    <property type="entry name" value="SIRTUIN"/>
    <property type="match status" value="1"/>
</dbReference>
<dbReference type="CDD" id="cd01407">
    <property type="entry name" value="SIR2-fam"/>
    <property type="match status" value="1"/>
</dbReference>
<keyword evidence="4" id="KW-0479">Metal-binding</keyword>
<keyword evidence="2" id="KW-0808">Transferase</keyword>
<evidence type="ECO:0000256" key="2">
    <source>
        <dbReference type="ARBA" id="ARBA00022679"/>
    </source>
</evidence>
<dbReference type="InterPro" id="IPR050134">
    <property type="entry name" value="NAD-dep_sirtuin_deacylases"/>
</dbReference>
<feature type="binding site" evidence="4">
    <location>
        <position position="158"/>
    </location>
    <ligand>
        <name>Zn(2+)</name>
        <dbReference type="ChEBI" id="CHEBI:29105"/>
    </ligand>
</feature>
<feature type="domain" description="Deacetylase sirtuin-type" evidence="6">
    <location>
        <begin position="1"/>
        <end position="257"/>
    </location>
</feature>